<feature type="compositionally biased region" description="Low complexity" evidence="1">
    <location>
        <begin position="77"/>
        <end position="86"/>
    </location>
</feature>
<evidence type="ECO:0000313" key="2">
    <source>
        <dbReference type="EMBL" id="KAF0687018.1"/>
    </source>
</evidence>
<accession>A0A485LHI2</accession>
<dbReference type="Proteomes" id="UP000332933">
    <property type="component" value="Unassembled WGS sequence"/>
</dbReference>
<dbReference type="PANTHER" id="PTHR31827:SF1">
    <property type="entry name" value="EMB|CAB89363.1"/>
    <property type="match status" value="1"/>
</dbReference>
<dbReference type="OrthoDB" id="69057at2759"/>
<dbReference type="PANTHER" id="PTHR31827">
    <property type="entry name" value="EMB|CAB89363.1"/>
    <property type="match status" value="1"/>
</dbReference>
<reference evidence="2" key="2">
    <citation type="submission" date="2019-06" db="EMBL/GenBank/DDBJ databases">
        <title>Genomics analysis of Aphanomyces spp. identifies a new class of oomycete effector associated with host adaptation.</title>
        <authorList>
            <person name="Gaulin E."/>
        </authorList>
    </citation>
    <scope>NUCLEOTIDE SEQUENCE</scope>
    <source>
        <strain evidence="2">CBS 578.67</strain>
    </source>
</reference>
<keyword evidence="4" id="KW-1185">Reference proteome</keyword>
<feature type="compositionally biased region" description="Polar residues" evidence="1">
    <location>
        <begin position="91"/>
        <end position="101"/>
    </location>
</feature>
<dbReference type="AlphaFoldDB" id="A0A485LHI2"/>
<feature type="region of interest" description="Disordered" evidence="1">
    <location>
        <begin position="64"/>
        <end position="107"/>
    </location>
</feature>
<dbReference type="EMBL" id="CAADRA010006987">
    <property type="protein sequence ID" value="VFT97874.1"/>
    <property type="molecule type" value="Genomic_DNA"/>
</dbReference>
<gene>
    <name evidence="3" type="primary">Aste57867_21201</name>
    <name evidence="2" type="ORF">As57867_021133</name>
    <name evidence="3" type="ORF">ASTE57867_21201</name>
</gene>
<organism evidence="3 4">
    <name type="scientific">Aphanomyces stellatus</name>
    <dbReference type="NCBI Taxonomy" id="120398"/>
    <lineage>
        <taxon>Eukaryota</taxon>
        <taxon>Sar</taxon>
        <taxon>Stramenopiles</taxon>
        <taxon>Oomycota</taxon>
        <taxon>Saprolegniomycetes</taxon>
        <taxon>Saprolegniales</taxon>
        <taxon>Verrucalvaceae</taxon>
        <taxon>Aphanomyces</taxon>
    </lineage>
</organism>
<dbReference type="EMBL" id="VJMH01006961">
    <property type="protein sequence ID" value="KAF0687018.1"/>
    <property type="molecule type" value="Genomic_DNA"/>
</dbReference>
<evidence type="ECO:0000313" key="4">
    <source>
        <dbReference type="Proteomes" id="UP000332933"/>
    </source>
</evidence>
<evidence type="ECO:0000256" key="1">
    <source>
        <dbReference type="SAM" id="MobiDB-lite"/>
    </source>
</evidence>
<reference evidence="3 4" key="1">
    <citation type="submission" date="2019-03" db="EMBL/GenBank/DDBJ databases">
        <authorList>
            <person name="Gaulin E."/>
            <person name="Dumas B."/>
        </authorList>
    </citation>
    <scope>NUCLEOTIDE SEQUENCE [LARGE SCALE GENOMIC DNA]</scope>
    <source>
        <strain evidence="3">CBS 568.67</strain>
    </source>
</reference>
<proteinExistence type="predicted"/>
<evidence type="ECO:0000313" key="3">
    <source>
        <dbReference type="EMBL" id="VFT97874.1"/>
    </source>
</evidence>
<sequence>MQVVSLPVLRDQPFFNNAMFPRIATNLAPLAAHMAVAGPTRCSIDRCDHFAKLNGMCLTHHRTKHVRPAQRSPVATSSASSCCSSSHGDDTTTAQSPSTPTDAKLKLKNRNRKCRTDACLSYARSGGYCTRHGGGRKCKVDNCGTASQTGGYCRLHGGGSRCRITDCNQFARIRGLCLAHNRGTSDDATTPAAYFDVVDRA</sequence>
<protein>
    <submittedName>
        <fullName evidence="3">Aste57867_21201 protein</fullName>
    </submittedName>
</protein>
<name>A0A485LHI2_9STRA</name>